<dbReference type="GO" id="GO:0005886">
    <property type="term" value="C:plasma membrane"/>
    <property type="evidence" value="ECO:0007669"/>
    <property type="project" value="TreeGrafter"/>
</dbReference>
<dbReference type="AlphaFoldDB" id="A0A179G0F2"/>
<evidence type="ECO:0000256" key="3">
    <source>
        <dbReference type="ARBA" id="ARBA00022989"/>
    </source>
</evidence>
<evidence type="ECO:0000256" key="1">
    <source>
        <dbReference type="ARBA" id="ARBA00004141"/>
    </source>
</evidence>
<feature type="transmembrane region" description="Helical" evidence="5">
    <location>
        <begin position="440"/>
        <end position="458"/>
    </location>
</feature>
<sequence length="516" mass="56765">MSSHGDFASAGVQALDPPGTVTLVTTHNGGGSEIILIPTPSNDPNDPLNWPRWRKFLNHGLLTVMTLAVFTALSIQQVFWFPMTEDLNVTYQHLANGQAIQLVGLACSCIFVIPFTKKYGRRSTVEVYLTNLLFGLAGATNEVAVEMTIKDIFFVHQRARANGVYFGAVMAGSFLTPMVAGVQAEAQGWRMSYTTLAGFMTVISVIFVFAFEETKYVPPAQASSDVDRDILEHEVDPDNKDQIDLELAASASNIPPPPSMSKWQTYRHSMRFSTPTDESLTKLFMYPVYTSWIPHVVFGWLQLASGLTWLVAMSSIMTIALSAPPYNFNPAQVGFMYTGPTIGAVFGFLYGGIFVDWATVRLARRNGGIFEPEMRLYPMVVPALIGAGGLILFGVTIDRGMHYVYPSIGGAMFSFGVGSVCDISLTMVLDALPHLVGQTFVAITFFRNALSIVGSFTITPWLDKMGITNMFLLCGFLGLFFNGLAIPMIFWGKKIRIALAPRYYRLCKEISENNLG</sequence>
<dbReference type="RefSeq" id="XP_018147358.1">
    <property type="nucleotide sequence ID" value="XM_018282751.1"/>
</dbReference>
<feature type="transmembrane region" description="Helical" evidence="5">
    <location>
        <begin position="60"/>
        <end position="79"/>
    </location>
</feature>
<keyword evidence="4 5" id="KW-0472">Membrane</keyword>
<dbReference type="KEGG" id="pchm:VFPPC_03222"/>
<evidence type="ECO:0000256" key="4">
    <source>
        <dbReference type="ARBA" id="ARBA00023136"/>
    </source>
</evidence>
<feature type="transmembrane region" description="Helical" evidence="5">
    <location>
        <begin position="164"/>
        <end position="184"/>
    </location>
</feature>
<accession>A0A179G0F2</accession>
<dbReference type="InterPro" id="IPR036259">
    <property type="entry name" value="MFS_trans_sf"/>
</dbReference>
<dbReference type="Proteomes" id="UP000078397">
    <property type="component" value="Unassembled WGS sequence"/>
</dbReference>
<feature type="transmembrane region" description="Helical" evidence="5">
    <location>
        <begin position="376"/>
        <end position="397"/>
    </location>
</feature>
<evidence type="ECO:0000256" key="5">
    <source>
        <dbReference type="SAM" id="Phobius"/>
    </source>
</evidence>
<protein>
    <submittedName>
        <fullName evidence="6">Major facilitator superfamily transporter</fullName>
    </submittedName>
</protein>
<dbReference type="PANTHER" id="PTHR23502">
    <property type="entry name" value="MAJOR FACILITATOR SUPERFAMILY"/>
    <property type="match status" value="1"/>
</dbReference>
<evidence type="ECO:0000313" key="6">
    <source>
        <dbReference type="EMBL" id="OAQ70821.1"/>
    </source>
</evidence>
<feature type="transmembrane region" description="Helical" evidence="5">
    <location>
        <begin position="470"/>
        <end position="492"/>
    </location>
</feature>
<keyword evidence="7" id="KW-1185">Reference proteome</keyword>
<comment type="caution">
    <text evidence="6">The sequence shown here is derived from an EMBL/GenBank/DDBJ whole genome shotgun (WGS) entry which is preliminary data.</text>
</comment>
<gene>
    <name evidence="6" type="ORF">VFPPC_03222</name>
</gene>
<dbReference type="PANTHER" id="PTHR23502:SF50">
    <property type="entry name" value="TRANSPORTER, PUTATIVE (AFU_ORTHOLOGUE AFUA_5G00430)-RELATED"/>
    <property type="match status" value="1"/>
</dbReference>
<dbReference type="Pfam" id="PF07690">
    <property type="entry name" value="MFS_1"/>
    <property type="match status" value="1"/>
</dbReference>
<feature type="transmembrane region" description="Helical" evidence="5">
    <location>
        <begin position="99"/>
        <end position="116"/>
    </location>
</feature>
<dbReference type="GO" id="GO:0022857">
    <property type="term" value="F:transmembrane transporter activity"/>
    <property type="evidence" value="ECO:0007669"/>
    <property type="project" value="InterPro"/>
</dbReference>
<dbReference type="STRING" id="1380566.A0A179G0F2"/>
<keyword evidence="2 5" id="KW-0812">Transmembrane</keyword>
<comment type="subcellular location">
    <subcellularLocation>
        <location evidence="1">Membrane</location>
        <topology evidence="1">Multi-pass membrane protein</topology>
    </subcellularLocation>
</comment>
<dbReference type="OrthoDB" id="5215911at2759"/>
<dbReference type="EMBL" id="LSBJ02000002">
    <property type="protein sequence ID" value="OAQ70821.1"/>
    <property type="molecule type" value="Genomic_DNA"/>
</dbReference>
<dbReference type="Gene3D" id="1.20.1250.20">
    <property type="entry name" value="MFS general substrate transporter like domains"/>
    <property type="match status" value="1"/>
</dbReference>
<dbReference type="InterPro" id="IPR011701">
    <property type="entry name" value="MFS"/>
</dbReference>
<proteinExistence type="predicted"/>
<keyword evidence="3 5" id="KW-1133">Transmembrane helix</keyword>
<dbReference type="GeneID" id="28846745"/>
<evidence type="ECO:0000313" key="7">
    <source>
        <dbReference type="Proteomes" id="UP000078397"/>
    </source>
</evidence>
<feature type="transmembrane region" description="Helical" evidence="5">
    <location>
        <begin position="403"/>
        <end position="428"/>
    </location>
</feature>
<organism evidence="6 7">
    <name type="scientific">Pochonia chlamydosporia 170</name>
    <dbReference type="NCBI Taxonomy" id="1380566"/>
    <lineage>
        <taxon>Eukaryota</taxon>
        <taxon>Fungi</taxon>
        <taxon>Dikarya</taxon>
        <taxon>Ascomycota</taxon>
        <taxon>Pezizomycotina</taxon>
        <taxon>Sordariomycetes</taxon>
        <taxon>Hypocreomycetidae</taxon>
        <taxon>Hypocreales</taxon>
        <taxon>Clavicipitaceae</taxon>
        <taxon>Pochonia</taxon>
    </lineage>
</organism>
<feature type="transmembrane region" description="Helical" evidence="5">
    <location>
        <begin position="335"/>
        <end position="355"/>
    </location>
</feature>
<name>A0A179G0F2_METCM</name>
<feature type="transmembrane region" description="Helical" evidence="5">
    <location>
        <begin position="190"/>
        <end position="211"/>
    </location>
</feature>
<reference evidence="6 7" key="1">
    <citation type="journal article" date="2016" name="PLoS Pathog.">
        <title>Biosynthesis of antibiotic leucinostatins in bio-control fungus Purpureocillium lilacinum and their inhibition on phytophthora revealed by genome mining.</title>
        <authorList>
            <person name="Wang G."/>
            <person name="Liu Z."/>
            <person name="Lin R."/>
            <person name="Li E."/>
            <person name="Mao Z."/>
            <person name="Ling J."/>
            <person name="Yang Y."/>
            <person name="Yin W.B."/>
            <person name="Xie B."/>
        </authorList>
    </citation>
    <scope>NUCLEOTIDE SEQUENCE [LARGE SCALE GENOMIC DNA]</scope>
    <source>
        <strain evidence="6">170</strain>
    </source>
</reference>
<dbReference type="SUPFAM" id="SSF103473">
    <property type="entry name" value="MFS general substrate transporter"/>
    <property type="match status" value="1"/>
</dbReference>
<feature type="transmembrane region" description="Helical" evidence="5">
    <location>
        <begin position="300"/>
        <end position="323"/>
    </location>
</feature>
<evidence type="ECO:0000256" key="2">
    <source>
        <dbReference type="ARBA" id="ARBA00022692"/>
    </source>
</evidence>